<name>K1XW51_MARBU</name>
<keyword evidence="2" id="KW-1133">Transmembrane helix</keyword>
<dbReference type="GO" id="GO:0005739">
    <property type="term" value="C:mitochondrion"/>
    <property type="evidence" value="ECO:0007669"/>
    <property type="project" value="TreeGrafter"/>
</dbReference>
<dbReference type="KEGG" id="mbe:MBM_04556"/>
<dbReference type="HOGENOM" id="CLU_059211_0_0_1"/>
<evidence type="ECO:0000313" key="5">
    <source>
        <dbReference type="Proteomes" id="UP000006753"/>
    </source>
</evidence>
<dbReference type="GO" id="GO:0016740">
    <property type="term" value="F:transferase activity"/>
    <property type="evidence" value="ECO:0007669"/>
    <property type="project" value="UniProtKB-KW"/>
</dbReference>
<dbReference type="Proteomes" id="UP000006753">
    <property type="component" value="Unassembled WGS sequence"/>
</dbReference>
<keyword evidence="2" id="KW-0812">Transmembrane</keyword>
<feature type="region of interest" description="Disordered" evidence="1">
    <location>
        <begin position="86"/>
        <end position="121"/>
    </location>
</feature>
<dbReference type="GeneID" id="18760491"/>
<feature type="domain" description="DUF1279" evidence="3">
    <location>
        <begin position="128"/>
        <end position="261"/>
    </location>
</feature>
<feature type="compositionally biased region" description="Polar residues" evidence="1">
    <location>
        <begin position="94"/>
        <end position="104"/>
    </location>
</feature>
<dbReference type="OrthoDB" id="426386at2759"/>
<keyword evidence="2" id="KW-0472">Membrane</keyword>
<evidence type="ECO:0000313" key="4">
    <source>
        <dbReference type="EMBL" id="EKD16979.1"/>
    </source>
</evidence>
<feature type="region of interest" description="Disordered" evidence="1">
    <location>
        <begin position="39"/>
        <end position="68"/>
    </location>
</feature>
<dbReference type="PANTHER" id="PTHR21377">
    <property type="entry name" value="PROTEIN FAM210B, MITOCHONDRIAL"/>
    <property type="match status" value="1"/>
</dbReference>
<feature type="compositionally biased region" description="Low complexity" evidence="1">
    <location>
        <begin position="39"/>
        <end position="58"/>
    </location>
</feature>
<evidence type="ECO:0000256" key="1">
    <source>
        <dbReference type="SAM" id="MobiDB-lite"/>
    </source>
</evidence>
<dbReference type="EMBL" id="JH921437">
    <property type="protein sequence ID" value="EKD16979.1"/>
    <property type="molecule type" value="Genomic_DNA"/>
</dbReference>
<dbReference type="FunCoup" id="K1XW51">
    <property type="interactions" value="15"/>
</dbReference>
<accession>K1XW51</accession>
<dbReference type="InterPro" id="IPR009688">
    <property type="entry name" value="FAM210A/B-like_dom"/>
</dbReference>
<organism evidence="4 5">
    <name type="scientific">Marssonina brunnea f. sp. multigermtubi (strain MB_m1)</name>
    <name type="common">Marssonina leaf spot fungus</name>
    <dbReference type="NCBI Taxonomy" id="1072389"/>
    <lineage>
        <taxon>Eukaryota</taxon>
        <taxon>Fungi</taxon>
        <taxon>Dikarya</taxon>
        <taxon>Ascomycota</taxon>
        <taxon>Pezizomycotina</taxon>
        <taxon>Leotiomycetes</taxon>
        <taxon>Helotiales</taxon>
        <taxon>Drepanopezizaceae</taxon>
        <taxon>Drepanopeziza</taxon>
    </lineage>
</organism>
<dbReference type="eggNOG" id="KOG4526">
    <property type="taxonomic scope" value="Eukaryota"/>
</dbReference>
<protein>
    <submittedName>
        <fullName evidence="4">Peptide alpha-N-acetyltransferase</fullName>
    </submittedName>
</protein>
<feature type="compositionally biased region" description="Polar residues" evidence="1">
    <location>
        <begin position="59"/>
        <end position="68"/>
    </location>
</feature>
<dbReference type="Pfam" id="PF06916">
    <property type="entry name" value="FAM210A-B_dom"/>
    <property type="match status" value="1"/>
</dbReference>
<keyword evidence="4" id="KW-0808">Transferase</keyword>
<proteinExistence type="predicted"/>
<dbReference type="InParanoid" id="K1XW51"/>
<feature type="transmembrane region" description="Helical" evidence="2">
    <location>
        <begin position="136"/>
        <end position="159"/>
    </location>
</feature>
<keyword evidence="5" id="KW-1185">Reference proteome</keyword>
<gene>
    <name evidence="4" type="ORF">MBM_04556</name>
</gene>
<dbReference type="InterPro" id="IPR045866">
    <property type="entry name" value="FAM210A/B-like"/>
</dbReference>
<evidence type="ECO:0000256" key="2">
    <source>
        <dbReference type="SAM" id="Phobius"/>
    </source>
</evidence>
<dbReference type="AlphaFoldDB" id="K1XW51"/>
<dbReference type="PANTHER" id="PTHR21377:SF0">
    <property type="entry name" value="PROTEIN FAM210B, MITOCHONDRIAL"/>
    <property type="match status" value="1"/>
</dbReference>
<evidence type="ECO:0000259" key="3">
    <source>
        <dbReference type="Pfam" id="PF06916"/>
    </source>
</evidence>
<reference evidence="4 5" key="1">
    <citation type="journal article" date="2012" name="BMC Genomics">
        <title>Sequencing the genome of Marssonina brunnea reveals fungus-poplar co-evolution.</title>
        <authorList>
            <person name="Zhu S."/>
            <person name="Cao Y.-Z."/>
            <person name="Jiang C."/>
            <person name="Tan B.-Y."/>
            <person name="Wang Z."/>
            <person name="Feng S."/>
            <person name="Zhang L."/>
            <person name="Su X.-H."/>
            <person name="Brejova B."/>
            <person name="Vinar T."/>
            <person name="Xu M."/>
            <person name="Wang M.-X."/>
            <person name="Zhang S.-G."/>
            <person name="Huang M.-R."/>
            <person name="Wu R."/>
            <person name="Zhou Y."/>
        </authorList>
    </citation>
    <scope>NUCLEOTIDE SEQUENCE [LARGE SCALE GENOMIC DNA]</scope>
    <source>
        <strain evidence="4 5">MB_m1</strain>
    </source>
</reference>
<dbReference type="OMA" id="PFCYLLV"/>
<sequence length="306" mass="33851">MVRTGLSPTASRGVLRLPIFSSRVPFRPSTLQTTPLRTLARRTYTSSSARTSPSPGTGFTFSSGRPSLHNPSLLQRLRNSFRSLHNSRARRKATNNGKPVSPNVTEMLGSPGGKAAAAEAEPTTLGGRMKKLGREYGWSAVGVYFLLSALDFPFCYLLVRNLGTDRIGRWEEIVLSNIKKLIPDSIQQFWHEWRASMKKAEQEISGGELISEGVEMAGWGVEEATEKNKKDASLATQLALAYAIHKSFIFIRVPITAAITPKVVKMLRGWGWDIGKRTTKEAKALKRASMPPKIKKARFAGRKLLK</sequence>